<keyword evidence="2" id="KW-1185">Reference proteome</keyword>
<protein>
    <submittedName>
        <fullName evidence="1">Uncharacterized protein</fullName>
    </submittedName>
</protein>
<dbReference type="RefSeq" id="WP_148596341.1">
    <property type="nucleotide sequence ID" value="NZ_CP042997.1"/>
</dbReference>
<evidence type="ECO:0000313" key="1">
    <source>
        <dbReference type="EMBL" id="QEH36680.1"/>
    </source>
</evidence>
<proteinExistence type="predicted"/>
<dbReference type="AlphaFoldDB" id="A0A5B9W9Z8"/>
<reference evidence="1 2" key="1">
    <citation type="submission" date="2019-08" db="EMBL/GenBank/DDBJ databases">
        <title>Deep-cultivation of Planctomycetes and their phenomic and genomic characterization uncovers novel biology.</title>
        <authorList>
            <person name="Wiegand S."/>
            <person name="Jogler M."/>
            <person name="Boedeker C."/>
            <person name="Pinto D."/>
            <person name="Vollmers J."/>
            <person name="Rivas-Marin E."/>
            <person name="Kohn T."/>
            <person name="Peeters S.H."/>
            <person name="Heuer A."/>
            <person name="Rast P."/>
            <person name="Oberbeckmann S."/>
            <person name="Bunk B."/>
            <person name="Jeske O."/>
            <person name="Meyerdierks A."/>
            <person name="Storesund J.E."/>
            <person name="Kallscheuer N."/>
            <person name="Luecker S."/>
            <person name="Lage O.M."/>
            <person name="Pohl T."/>
            <person name="Merkel B.J."/>
            <person name="Hornburger P."/>
            <person name="Mueller R.-W."/>
            <person name="Bruemmer F."/>
            <person name="Labrenz M."/>
            <person name="Spormann A.M."/>
            <person name="Op den Camp H."/>
            <person name="Overmann J."/>
            <person name="Amann R."/>
            <person name="Jetten M.S.M."/>
            <person name="Mascher T."/>
            <person name="Medema M.H."/>
            <person name="Devos D.P."/>
            <person name="Kaster A.-K."/>
            <person name="Ovreas L."/>
            <person name="Rohde M."/>
            <person name="Galperin M.Y."/>
            <person name="Jogler C."/>
        </authorList>
    </citation>
    <scope>NUCLEOTIDE SEQUENCE [LARGE SCALE GENOMIC DNA]</scope>
    <source>
        <strain evidence="1 2">OJF2</strain>
    </source>
</reference>
<dbReference type="KEGG" id="agv:OJF2_52650"/>
<gene>
    <name evidence="1" type="ORF">OJF2_52650</name>
</gene>
<dbReference type="EMBL" id="CP042997">
    <property type="protein sequence ID" value="QEH36680.1"/>
    <property type="molecule type" value="Genomic_DNA"/>
</dbReference>
<organism evidence="1 2">
    <name type="scientific">Aquisphaera giovannonii</name>
    <dbReference type="NCBI Taxonomy" id="406548"/>
    <lineage>
        <taxon>Bacteria</taxon>
        <taxon>Pseudomonadati</taxon>
        <taxon>Planctomycetota</taxon>
        <taxon>Planctomycetia</taxon>
        <taxon>Isosphaerales</taxon>
        <taxon>Isosphaeraceae</taxon>
        <taxon>Aquisphaera</taxon>
    </lineage>
</organism>
<dbReference type="OrthoDB" id="288745at2"/>
<sequence>MSAGELELYSTQDLVDELLRRTTFQGVIVHAKDGAKSPTWEGERVFSVRHSPSLGTEEAGRLLDAVGQYIAGMA</sequence>
<name>A0A5B9W9Z8_9BACT</name>
<dbReference type="Proteomes" id="UP000324233">
    <property type="component" value="Chromosome"/>
</dbReference>
<accession>A0A5B9W9Z8</accession>
<evidence type="ECO:0000313" key="2">
    <source>
        <dbReference type="Proteomes" id="UP000324233"/>
    </source>
</evidence>